<dbReference type="OrthoDB" id="154709at2"/>
<evidence type="ECO:0000313" key="2">
    <source>
        <dbReference type="Proteomes" id="UP000217785"/>
    </source>
</evidence>
<organism evidence="1 2">
    <name type="scientific">Effusibacillus lacus</name>
    <dbReference type="NCBI Taxonomy" id="1348429"/>
    <lineage>
        <taxon>Bacteria</taxon>
        <taxon>Bacillati</taxon>
        <taxon>Bacillota</taxon>
        <taxon>Bacilli</taxon>
        <taxon>Bacillales</taxon>
        <taxon>Alicyclobacillaceae</taxon>
        <taxon>Effusibacillus</taxon>
    </lineage>
</organism>
<dbReference type="AlphaFoldDB" id="A0A292YH67"/>
<reference evidence="2" key="1">
    <citation type="submission" date="2017-07" db="EMBL/GenBank/DDBJ databases">
        <title>Draft genome sequence of Effusibacillus lacus strain skLN1.</title>
        <authorList>
            <person name="Watanabe M."/>
            <person name="Kojima H."/>
            <person name="Fukui M."/>
        </authorList>
    </citation>
    <scope>NUCLEOTIDE SEQUENCE [LARGE SCALE GENOMIC DNA]</scope>
    <source>
        <strain evidence="2">skLN1</strain>
    </source>
</reference>
<protein>
    <recommendedName>
        <fullName evidence="3">HEAT repeat domain-containing protein</fullName>
    </recommendedName>
</protein>
<name>A0A292YH67_9BACL</name>
<proteinExistence type="predicted"/>
<dbReference type="InterPro" id="IPR016024">
    <property type="entry name" value="ARM-type_fold"/>
</dbReference>
<accession>A0A292YH67</accession>
<dbReference type="SUPFAM" id="SSF48371">
    <property type="entry name" value="ARM repeat"/>
    <property type="match status" value="1"/>
</dbReference>
<dbReference type="RefSeq" id="WP_096181809.1">
    <property type="nucleotide sequence ID" value="NZ_BDUF01000049.1"/>
</dbReference>
<comment type="caution">
    <text evidence="1">The sequence shown here is derived from an EMBL/GenBank/DDBJ whole genome shotgun (WGS) entry which is preliminary data.</text>
</comment>
<evidence type="ECO:0008006" key="3">
    <source>
        <dbReference type="Google" id="ProtNLM"/>
    </source>
</evidence>
<dbReference type="EMBL" id="BDUF01000049">
    <property type="protein sequence ID" value="GAX90097.1"/>
    <property type="molecule type" value="Genomic_DNA"/>
</dbReference>
<sequence length="268" mass="30485">MGKNAELTSSLRTYAVDPAKHGELETMFIEDSRLPGPRTNLQLASAFADCFEKLIMNDASWFLLQRWANIPAEEAPANDPREFLPFCAVQALAEYYGSANEKRREVIILAIRNAMNDSRWRMREAAAIGFQRMGEKDFGILKTLFSGWLKEANLLERRGIVAALAHPPLLKDKQNVAYCLEVTEQILNDLLAVDPIVRKMEEFRVLSKGLEFAISVFVASDPETGFALLRKYALKDDKDMKRIIRSNLGKARLTKKYGEQVEEVWEIL</sequence>
<evidence type="ECO:0000313" key="1">
    <source>
        <dbReference type="EMBL" id="GAX90097.1"/>
    </source>
</evidence>
<dbReference type="Proteomes" id="UP000217785">
    <property type="component" value="Unassembled WGS sequence"/>
</dbReference>
<keyword evidence="2" id="KW-1185">Reference proteome</keyword>
<gene>
    <name evidence="1" type="ORF">EFBL_1723</name>
</gene>